<dbReference type="Proteomes" id="UP000447434">
    <property type="component" value="Chromosome 5"/>
</dbReference>
<proteinExistence type="predicted"/>
<name>A0A6A4QJF8_LUPAL</name>
<dbReference type="EMBL" id="WOCE01000005">
    <property type="protein sequence ID" value="KAE9613344.1"/>
    <property type="molecule type" value="Genomic_DNA"/>
</dbReference>
<accession>A0A6A4QJF8</accession>
<comment type="caution">
    <text evidence="1">The sequence shown here is derived from an EMBL/GenBank/DDBJ whole genome shotgun (WGS) entry which is preliminary data.</text>
</comment>
<protein>
    <submittedName>
        <fullName evidence="1">Uncharacterized protein</fullName>
    </submittedName>
</protein>
<reference evidence="2" key="1">
    <citation type="journal article" date="2020" name="Nat. Commun.">
        <title>Genome sequence of the cluster root forming white lupin.</title>
        <authorList>
            <person name="Hufnagel B."/>
            <person name="Marques A."/>
            <person name="Soriano A."/>
            <person name="Marques L."/>
            <person name="Divol F."/>
            <person name="Doumas P."/>
            <person name="Sallet E."/>
            <person name="Mancinotti D."/>
            <person name="Carrere S."/>
            <person name="Marande W."/>
            <person name="Arribat S."/>
            <person name="Keller J."/>
            <person name="Huneau C."/>
            <person name="Blein T."/>
            <person name="Aime D."/>
            <person name="Laguerre M."/>
            <person name="Taylor J."/>
            <person name="Schubert V."/>
            <person name="Nelson M."/>
            <person name="Geu-Flores F."/>
            <person name="Crespi M."/>
            <person name="Gallardo-Guerrero K."/>
            <person name="Delaux P.-M."/>
            <person name="Salse J."/>
            <person name="Berges H."/>
            <person name="Guyot R."/>
            <person name="Gouzy J."/>
            <person name="Peret B."/>
        </authorList>
    </citation>
    <scope>NUCLEOTIDE SEQUENCE [LARGE SCALE GENOMIC DNA]</scope>
    <source>
        <strain evidence="2">cv. Amiga</strain>
    </source>
</reference>
<gene>
    <name evidence="1" type="ORF">Lalb_Chr05g0216471</name>
</gene>
<evidence type="ECO:0000313" key="2">
    <source>
        <dbReference type="Proteomes" id="UP000447434"/>
    </source>
</evidence>
<evidence type="ECO:0000313" key="1">
    <source>
        <dbReference type="EMBL" id="KAE9613344.1"/>
    </source>
</evidence>
<keyword evidence="2" id="KW-1185">Reference proteome</keyword>
<dbReference type="AlphaFoldDB" id="A0A6A4QJF8"/>
<organism evidence="1 2">
    <name type="scientific">Lupinus albus</name>
    <name type="common">White lupine</name>
    <name type="synonym">Lupinus termis</name>
    <dbReference type="NCBI Taxonomy" id="3870"/>
    <lineage>
        <taxon>Eukaryota</taxon>
        <taxon>Viridiplantae</taxon>
        <taxon>Streptophyta</taxon>
        <taxon>Embryophyta</taxon>
        <taxon>Tracheophyta</taxon>
        <taxon>Spermatophyta</taxon>
        <taxon>Magnoliopsida</taxon>
        <taxon>eudicotyledons</taxon>
        <taxon>Gunneridae</taxon>
        <taxon>Pentapetalae</taxon>
        <taxon>rosids</taxon>
        <taxon>fabids</taxon>
        <taxon>Fabales</taxon>
        <taxon>Fabaceae</taxon>
        <taxon>Papilionoideae</taxon>
        <taxon>50 kb inversion clade</taxon>
        <taxon>genistoids sensu lato</taxon>
        <taxon>core genistoids</taxon>
        <taxon>Genisteae</taxon>
        <taxon>Lupinus</taxon>
    </lineage>
</organism>
<sequence length="55" mass="6335">MSNRQVGQVKFFMRKVTGSLSWMRLKRLIRKVSMKKPKTRVTRGGTRRPVIACAG</sequence>